<dbReference type="RefSeq" id="WP_038586208.1">
    <property type="nucleotide sequence ID" value="NZ_HG938353.1"/>
</dbReference>
<feature type="transmembrane region" description="Helical" evidence="7">
    <location>
        <begin position="486"/>
        <end position="504"/>
    </location>
</feature>
<comment type="subcellular location">
    <subcellularLocation>
        <location evidence="1">Cell membrane</location>
        <topology evidence="1">Multi-pass membrane protein</topology>
    </subcellularLocation>
</comment>
<keyword evidence="4 7" id="KW-1133">Transmembrane helix</keyword>
<dbReference type="PANTHER" id="PTHR30509:SF9">
    <property type="entry name" value="MULTIDRUG RESISTANCE PROTEIN MDTO"/>
    <property type="match status" value="1"/>
</dbReference>
<evidence type="ECO:0000313" key="9">
    <source>
        <dbReference type="EMBL" id="CDN47689.1"/>
    </source>
</evidence>
<feature type="transmembrane region" description="Helical" evidence="7">
    <location>
        <begin position="148"/>
        <end position="169"/>
    </location>
</feature>
<dbReference type="AlphaFoldDB" id="A0A068SPA9"/>
<feature type="transmembrane region" description="Helical" evidence="7">
    <location>
        <begin position="50"/>
        <end position="67"/>
    </location>
</feature>
<dbReference type="Proteomes" id="UP000028181">
    <property type="component" value="Chromosome I"/>
</dbReference>
<feature type="transmembrane region" description="Helical" evidence="7">
    <location>
        <begin position="381"/>
        <end position="397"/>
    </location>
</feature>
<keyword evidence="5 7" id="KW-0472">Membrane</keyword>
<evidence type="ECO:0000256" key="7">
    <source>
        <dbReference type="SAM" id="Phobius"/>
    </source>
</evidence>
<feature type="transmembrane region" description="Helical" evidence="7">
    <location>
        <begin position="27"/>
        <end position="44"/>
    </location>
</feature>
<dbReference type="GeneID" id="24255951"/>
<organism evidence="9 10">
    <name type="scientific">Neorhizobium galegae bv. orientalis str. HAMBI 540</name>
    <dbReference type="NCBI Taxonomy" id="1028800"/>
    <lineage>
        <taxon>Bacteria</taxon>
        <taxon>Pseudomonadati</taxon>
        <taxon>Pseudomonadota</taxon>
        <taxon>Alphaproteobacteria</taxon>
        <taxon>Hyphomicrobiales</taxon>
        <taxon>Rhizobiaceae</taxon>
        <taxon>Rhizobium/Agrobacterium group</taxon>
        <taxon>Neorhizobium</taxon>
    </lineage>
</organism>
<dbReference type="KEGG" id="ngg:RG540_CH15130"/>
<keyword evidence="2" id="KW-1003">Cell membrane</keyword>
<evidence type="ECO:0000256" key="4">
    <source>
        <dbReference type="ARBA" id="ARBA00022989"/>
    </source>
</evidence>
<feature type="transmembrane region" description="Helical" evidence="7">
    <location>
        <begin position="125"/>
        <end position="142"/>
    </location>
</feature>
<comment type="similarity">
    <text evidence="6">Belongs to the YccS/YhfK family.</text>
</comment>
<evidence type="ECO:0000313" key="10">
    <source>
        <dbReference type="Proteomes" id="UP000028181"/>
    </source>
</evidence>
<dbReference type="PATRIC" id="fig|1028800.3.peg.1524"/>
<feature type="domain" description="Integral membrane bound transporter" evidence="8">
    <location>
        <begin position="368"/>
        <end position="494"/>
    </location>
</feature>
<dbReference type="eggNOG" id="COG1289">
    <property type="taxonomic scope" value="Bacteria"/>
</dbReference>
<dbReference type="HOGENOM" id="CLU_018438_0_0_5"/>
<feature type="transmembrane region" description="Helical" evidence="7">
    <location>
        <begin position="455"/>
        <end position="474"/>
    </location>
</feature>
<keyword evidence="10" id="KW-1185">Reference proteome</keyword>
<dbReference type="GO" id="GO:0005886">
    <property type="term" value="C:plasma membrane"/>
    <property type="evidence" value="ECO:0007669"/>
    <property type="project" value="UniProtKB-SubCell"/>
</dbReference>
<evidence type="ECO:0000256" key="1">
    <source>
        <dbReference type="ARBA" id="ARBA00004651"/>
    </source>
</evidence>
<evidence type="ECO:0000256" key="2">
    <source>
        <dbReference type="ARBA" id="ARBA00022475"/>
    </source>
</evidence>
<proteinExistence type="inferred from homology"/>
<name>A0A068SPA9_NEOGA</name>
<evidence type="ECO:0000256" key="5">
    <source>
        <dbReference type="ARBA" id="ARBA00023136"/>
    </source>
</evidence>
<gene>
    <name evidence="9" type="ORF">RG540_CH15130</name>
</gene>
<dbReference type="InterPro" id="IPR049453">
    <property type="entry name" value="Memb_transporter_dom"/>
</dbReference>
<keyword evidence="3 7" id="KW-0812">Transmembrane</keyword>
<dbReference type="Pfam" id="PF13515">
    <property type="entry name" value="FUSC_2"/>
    <property type="match status" value="1"/>
</dbReference>
<dbReference type="PANTHER" id="PTHR30509">
    <property type="entry name" value="P-HYDROXYBENZOIC ACID EFFLUX PUMP SUBUNIT-RELATED"/>
    <property type="match status" value="1"/>
</dbReference>
<dbReference type="OrthoDB" id="7431670at2"/>
<evidence type="ECO:0000256" key="3">
    <source>
        <dbReference type="ARBA" id="ARBA00022692"/>
    </source>
</evidence>
<reference evidence="10" key="1">
    <citation type="journal article" date="2014" name="BMC Genomics">
        <title>Genome sequencing of two Neorhizobium galegae strains reveals a noeT gene responsible for the unusual acetylation of the nodulation factors.</title>
        <authorList>
            <person name="Osterman J."/>
            <person name="Marsh J."/>
            <person name="Laine P.K."/>
            <person name="Zeng Z."/>
            <person name="Alatalo E."/>
            <person name="Sullivan J.T."/>
            <person name="Young J.P."/>
            <person name="Thomas-Oates J."/>
            <person name="Paulin L."/>
            <person name="Lindstrom K."/>
        </authorList>
    </citation>
    <scope>NUCLEOTIDE SEQUENCE [LARGE SCALE GENOMIC DNA]</scope>
    <source>
        <strain evidence="10">HAMBI 540</strain>
    </source>
</reference>
<evidence type="ECO:0000259" key="8">
    <source>
        <dbReference type="Pfam" id="PF13515"/>
    </source>
</evidence>
<sequence>MTFAAKIRDWLLANDPALSRLRMAGRVTLTVIAAVACLVLIHIAGLALPTIAYGLAIILSIEGGVAVRDRLPSDQLKTRLIGGAVSLLCVGLAAALEDYRYISDPMFLVVIAGATVGRVYGPRGFAVGMFAFTSYFMGAYLKPNLSDLPLGAIGPVIAVVTGHLVRTYLLPDDWRRDLLQSLVAIQGRVGDILMKLAVLSSGGAMTDGDRRELRQLEERLKDVVLMAEGFLPRTADGTIDPEDEPLTSLTMKIFDVHLAAESVIVLSFEALPPFLLVHALIEDDGDMTEKIAASPAVAGDDRVAENARALIWLQTARVALTEAIEEGRRDRFRAIDDAVAAPASAKIDFSLKNPVMRSAVQITIASSLAMAFGLMLSRDRWFWAVLTAFLIFTNTKSRGDAAIRALQRSIGTLLGIAAGLVLATLVGSYPLVSAPIAVLCIFLGFYCLQISYAAMTFFISIVLCLIYGMTGVLTLDLLQLRIEETLIGALAGTIVAFLVFPASTRSTLDLALGRWFDGLHELLSAVREGRSGFEIIALSHKLDAAYREITLAARPLGTTWSVVSRPGQVRQTLGIFLGATYWARIFARNAVQAGHKPEGPVLTALEDTLANIDALSARGSECFVVTRKLSRGGSRHLPIFKHGSRVGVEMIGTMLGRLYPAAA</sequence>
<feature type="transmembrane region" description="Helical" evidence="7">
    <location>
        <begin position="79"/>
        <end position="96"/>
    </location>
</feature>
<protein>
    <submittedName>
        <fullName evidence="9">Hypothetical conserved membrane protein</fullName>
    </submittedName>
</protein>
<accession>A0A068SPA9</accession>
<feature type="transmembrane region" description="Helical" evidence="7">
    <location>
        <begin position="409"/>
        <end position="426"/>
    </location>
</feature>
<dbReference type="EMBL" id="HG938353">
    <property type="protein sequence ID" value="CDN47689.1"/>
    <property type="molecule type" value="Genomic_DNA"/>
</dbReference>
<evidence type="ECO:0000256" key="6">
    <source>
        <dbReference type="ARBA" id="ARBA00043993"/>
    </source>
</evidence>